<feature type="region of interest" description="Disordered" evidence="1">
    <location>
        <begin position="36"/>
        <end position="82"/>
    </location>
</feature>
<dbReference type="EMBL" id="JAATJU010022900">
    <property type="protein sequence ID" value="KAH0509425.1"/>
    <property type="molecule type" value="Genomic_DNA"/>
</dbReference>
<dbReference type="GO" id="GO:0005930">
    <property type="term" value="C:axoneme"/>
    <property type="evidence" value="ECO:0007669"/>
    <property type="project" value="TreeGrafter"/>
</dbReference>
<feature type="compositionally biased region" description="Polar residues" evidence="1">
    <location>
        <begin position="63"/>
        <end position="77"/>
    </location>
</feature>
<organism evidence="3 4">
    <name type="scientific">Microtus ochrogaster</name>
    <name type="common">Prairie vole</name>
    <dbReference type="NCBI Taxonomy" id="79684"/>
    <lineage>
        <taxon>Eukaryota</taxon>
        <taxon>Metazoa</taxon>
        <taxon>Chordata</taxon>
        <taxon>Craniata</taxon>
        <taxon>Vertebrata</taxon>
        <taxon>Euteleostomi</taxon>
        <taxon>Mammalia</taxon>
        <taxon>Eutheria</taxon>
        <taxon>Euarchontoglires</taxon>
        <taxon>Glires</taxon>
        <taxon>Rodentia</taxon>
        <taxon>Myomorpha</taxon>
        <taxon>Muroidea</taxon>
        <taxon>Cricetidae</taxon>
        <taxon>Arvicolinae</taxon>
        <taxon>Microtus</taxon>
    </lineage>
</organism>
<evidence type="ECO:0000313" key="4">
    <source>
        <dbReference type="Proteomes" id="UP000710432"/>
    </source>
</evidence>
<comment type="caution">
    <text evidence="3">The sequence shown here is derived from an EMBL/GenBank/DDBJ whole genome shotgun (WGS) entry which is preliminary data.</text>
</comment>
<dbReference type="InterPro" id="IPR018799">
    <property type="entry name" value="TRAF3IP1"/>
</dbReference>
<evidence type="ECO:0000256" key="1">
    <source>
        <dbReference type="SAM" id="MobiDB-lite"/>
    </source>
</evidence>
<reference evidence="3" key="1">
    <citation type="submission" date="2020-03" db="EMBL/GenBank/DDBJ databases">
        <title>Studies in the Genomics of Life Span.</title>
        <authorList>
            <person name="Glass D."/>
        </authorList>
    </citation>
    <scope>NUCLEOTIDE SEQUENCE</scope>
    <source>
        <strain evidence="3">LTLLF</strain>
        <tissue evidence="3">Muscle</tissue>
    </source>
</reference>
<dbReference type="InterPro" id="IPR041476">
    <property type="entry name" value="TRAF3IP1_C"/>
</dbReference>
<accession>A0A8J6KRU1</accession>
<dbReference type="PANTHER" id="PTHR31363:SF0">
    <property type="entry name" value="TRAF3-INTERACTING PROTEIN 1"/>
    <property type="match status" value="1"/>
</dbReference>
<dbReference type="PANTHER" id="PTHR31363">
    <property type="entry name" value="TRAF3-INTERACTING PROTEIN 1"/>
    <property type="match status" value="1"/>
</dbReference>
<dbReference type="GO" id="GO:0042073">
    <property type="term" value="P:intraciliary transport"/>
    <property type="evidence" value="ECO:0007669"/>
    <property type="project" value="TreeGrafter"/>
</dbReference>
<dbReference type="GO" id="GO:0008017">
    <property type="term" value="F:microtubule binding"/>
    <property type="evidence" value="ECO:0007669"/>
    <property type="project" value="InterPro"/>
</dbReference>
<dbReference type="AlphaFoldDB" id="A0A8J6KRU1"/>
<dbReference type="Proteomes" id="UP000710432">
    <property type="component" value="Unassembled WGS sequence"/>
</dbReference>
<dbReference type="GO" id="GO:0030992">
    <property type="term" value="C:intraciliary transport particle B"/>
    <property type="evidence" value="ECO:0007669"/>
    <property type="project" value="TreeGrafter"/>
</dbReference>
<evidence type="ECO:0000313" key="3">
    <source>
        <dbReference type="EMBL" id="KAH0509425.1"/>
    </source>
</evidence>
<dbReference type="GO" id="GO:0060271">
    <property type="term" value="P:cilium assembly"/>
    <property type="evidence" value="ECO:0007669"/>
    <property type="project" value="TreeGrafter"/>
</dbReference>
<evidence type="ECO:0000259" key="2">
    <source>
        <dbReference type="Pfam" id="PF17749"/>
    </source>
</evidence>
<dbReference type="Pfam" id="PF17749">
    <property type="entry name" value="MIP-T3_C"/>
    <property type="match status" value="1"/>
</dbReference>
<proteinExistence type="predicted"/>
<protein>
    <submittedName>
        <fullName evidence="3">TRAF3-interacting protein 1</fullName>
    </submittedName>
</protein>
<gene>
    <name evidence="3" type="ORF">LTLLF_104760</name>
</gene>
<dbReference type="GO" id="GO:0036064">
    <property type="term" value="C:ciliary basal body"/>
    <property type="evidence" value="ECO:0007669"/>
    <property type="project" value="TreeGrafter"/>
</dbReference>
<feature type="domain" description="TRAF3-interacting protein 1 C-terminal" evidence="2">
    <location>
        <begin position="108"/>
        <end position="261"/>
    </location>
</feature>
<name>A0A8J6KRU1_MICOH</name>
<sequence>MPKKSDGSFKDAKAEMEMIVCFMSYFFLPILRRLPRPGSARPAPPRVKRQESTETLVGDRSGSGKTVSNVIIDSQNSDNEDDEQFVVEAGPQLAEMSEIEMVQAGDLEDEEKHGGLVKKILETKKDYEKLQPSKPGEKERSLIFESAWKKEKDIVSKEIEKLRVSIQTLCKSALPLGKIMDYIQEDVDAMQNELQLWHSENRQHAEALSKEQSITDSAVEPLKAELSELEQQIKDQQDKICAIKANILKNEEKIQKMVHSINLTSRR</sequence>
<dbReference type="GO" id="GO:0070507">
    <property type="term" value="P:regulation of microtubule cytoskeleton organization"/>
    <property type="evidence" value="ECO:0007669"/>
    <property type="project" value="TreeGrafter"/>
</dbReference>